<accession>A0A290QB57</accession>
<dbReference type="InterPro" id="IPR014710">
    <property type="entry name" value="RmlC-like_jellyroll"/>
</dbReference>
<dbReference type="GO" id="GO:0003700">
    <property type="term" value="F:DNA-binding transcription factor activity"/>
    <property type="evidence" value="ECO:0007669"/>
    <property type="project" value="InterPro"/>
</dbReference>
<proteinExistence type="predicted"/>
<evidence type="ECO:0000256" key="3">
    <source>
        <dbReference type="ARBA" id="ARBA00023163"/>
    </source>
</evidence>
<evidence type="ECO:0000259" key="4">
    <source>
        <dbReference type="PROSITE" id="PS01124"/>
    </source>
</evidence>
<organism evidence="5 6">
    <name type="scientific">Nibricoccus aquaticus</name>
    <dbReference type="NCBI Taxonomy" id="2576891"/>
    <lineage>
        <taxon>Bacteria</taxon>
        <taxon>Pseudomonadati</taxon>
        <taxon>Verrucomicrobiota</taxon>
        <taxon>Opitutia</taxon>
        <taxon>Opitutales</taxon>
        <taxon>Opitutaceae</taxon>
        <taxon>Nibricoccus</taxon>
    </lineage>
</organism>
<evidence type="ECO:0000256" key="1">
    <source>
        <dbReference type="ARBA" id="ARBA00023015"/>
    </source>
</evidence>
<dbReference type="KEGG" id="vbh:CMV30_10950"/>
<reference evidence="5 6" key="1">
    <citation type="submission" date="2017-09" db="EMBL/GenBank/DDBJ databases">
        <title>Complete genome sequence of Verrucomicrobial strain HZ-65, isolated from freshwater.</title>
        <authorList>
            <person name="Choi A."/>
        </authorList>
    </citation>
    <scope>NUCLEOTIDE SEQUENCE [LARGE SCALE GENOMIC DNA]</scope>
    <source>
        <strain evidence="5 6">HZ-65</strain>
    </source>
</reference>
<dbReference type="InterPro" id="IPR003313">
    <property type="entry name" value="AraC-bd"/>
</dbReference>
<dbReference type="Gene3D" id="1.10.10.60">
    <property type="entry name" value="Homeodomain-like"/>
    <property type="match status" value="2"/>
</dbReference>
<dbReference type="PROSITE" id="PS01124">
    <property type="entry name" value="HTH_ARAC_FAMILY_2"/>
    <property type="match status" value="1"/>
</dbReference>
<dbReference type="InterPro" id="IPR018060">
    <property type="entry name" value="HTH_AraC"/>
</dbReference>
<keyword evidence="1" id="KW-0805">Transcription regulation</keyword>
<name>A0A290QB57_9BACT</name>
<dbReference type="InterPro" id="IPR037923">
    <property type="entry name" value="HTH-like"/>
</dbReference>
<keyword evidence="6" id="KW-1185">Reference proteome</keyword>
<dbReference type="SUPFAM" id="SSF46689">
    <property type="entry name" value="Homeodomain-like"/>
    <property type="match status" value="2"/>
</dbReference>
<dbReference type="EMBL" id="CP023344">
    <property type="protein sequence ID" value="ATC64430.1"/>
    <property type="molecule type" value="Genomic_DNA"/>
</dbReference>
<keyword evidence="2" id="KW-0238">DNA-binding</keyword>
<dbReference type="SUPFAM" id="SSF51215">
    <property type="entry name" value="Regulatory protein AraC"/>
    <property type="match status" value="1"/>
</dbReference>
<dbReference type="Pfam" id="PF12833">
    <property type="entry name" value="HTH_18"/>
    <property type="match status" value="1"/>
</dbReference>
<sequence>MPAPRPTPEPPAFVSAQVTAARRFYLNLKPRPTPGLTVVCGGWEECAPDYTIDRKTFPYPSVEFVASGRGELVLAGKRHDLAPGALFTYGPGISHRIHTSADAPLKKYFVNFTGARASALLRESALNPGTLTRLGTTTDVRNAFDALIRFGTLHDRHTARSCALQLELLLLAIVRANQPSSPAARRSMATFERCRAHIDQHFLALPTLQSAATACHVDEAYLCRLFQRFQDETPYRYLQRLQMQWAAERLHSSGRLVREIAADLHLDPFQFSRTFKRIHGVSPSTFLGPRG</sequence>
<dbReference type="SMART" id="SM00342">
    <property type="entry name" value="HTH_ARAC"/>
    <property type="match status" value="1"/>
</dbReference>
<keyword evidence="3" id="KW-0804">Transcription</keyword>
<dbReference type="Pfam" id="PF02311">
    <property type="entry name" value="AraC_binding"/>
    <property type="match status" value="1"/>
</dbReference>
<dbReference type="GO" id="GO:0043565">
    <property type="term" value="F:sequence-specific DNA binding"/>
    <property type="evidence" value="ECO:0007669"/>
    <property type="project" value="InterPro"/>
</dbReference>
<dbReference type="PANTHER" id="PTHR46796">
    <property type="entry name" value="HTH-TYPE TRANSCRIPTIONAL ACTIVATOR RHAS-RELATED"/>
    <property type="match status" value="1"/>
</dbReference>
<dbReference type="RefSeq" id="WP_096056062.1">
    <property type="nucleotide sequence ID" value="NZ_CP023344.1"/>
</dbReference>
<dbReference type="InterPro" id="IPR050204">
    <property type="entry name" value="AraC_XylS_family_regulators"/>
</dbReference>
<evidence type="ECO:0000313" key="6">
    <source>
        <dbReference type="Proteomes" id="UP000217265"/>
    </source>
</evidence>
<gene>
    <name evidence="5" type="ORF">CMV30_10950</name>
</gene>
<dbReference type="Proteomes" id="UP000217265">
    <property type="component" value="Chromosome"/>
</dbReference>
<dbReference type="AlphaFoldDB" id="A0A290QB57"/>
<evidence type="ECO:0000256" key="2">
    <source>
        <dbReference type="ARBA" id="ARBA00023125"/>
    </source>
</evidence>
<protein>
    <recommendedName>
        <fullName evidence="4">HTH araC/xylS-type domain-containing protein</fullName>
    </recommendedName>
</protein>
<feature type="domain" description="HTH araC/xylS-type" evidence="4">
    <location>
        <begin position="192"/>
        <end position="289"/>
    </location>
</feature>
<evidence type="ECO:0000313" key="5">
    <source>
        <dbReference type="EMBL" id="ATC64430.1"/>
    </source>
</evidence>
<dbReference type="OrthoDB" id="9813413at2"/>
<dbReference type="InterPro" id="IPR009057">
    <property type="entry name" value="Homeodomain-like_sf"/>
</dbReference>
<dbReference type="Gene3D" id="2.60.120.10">
    <property type="entry name" value="Jelly Rolls"/>
    <property type="match status" value="1"/>
</dbReference>